<evidence type="ECO:0000256" key="1">
    <source>
        <dbReference type="SAM" id="Phobius"/>
    </source>
</evidence>
<evidence type="ECO:0000313" key="3">
    <source>
        <dbReference type="Proteomes" id="UP000305041"/>
    </source>
</evidence>
<dbReference type="EMBL" id="VAUA01000006">
    <property type="protein sequence ID" value="TLP62726.1"/>
    <property type="molecule type" value="Genomic_DNA"/>
</dbReference>
<sequence>MVVGILALAVIFGGALAGAALVTGHSFLFALTIYMGAGSLSVFVIASLIFAGSALRNFQLSNLNLG</sequence>
<feature type="transmembrane region" description="Helical" evidence="1">
    <location>
        <begin position="27"/>
        <end position="51"/>
    </location>
</feature>
<accession>A0ABY2UTU6</accession>
<comment type="caution">
    <text evidence="2">The sequence shown here is derived from an EMBL/GenBank/DDBJ whole genome shotgun (WGS) entry which is preliminary data.</text>
</comment>
<keyword evidence="1" id="KW-1133">Transmembrane helix</keyword>
<evidence type="ECO:0008006" key="4">
    <source>
        <dbReference type="Google" id="ProtNLM"/>
    </source>
</evidence>
<evidence type="ECO:0000313" key="2">
    <source>
        <dbReference type="EMBL" id="TLP62726.1"/>
    </source>
</evidence>
<keyword evidence="1" id="KW-0472">Membrane</keyword>
<proteinExistence type="predicted"/>
<keyword evidence="1" id="KW-0812">Transmembrane</keyword>
<reference evidence="2 3" key="1">
    <citation type="submission" date="2019-05" db="EMBL/GenBank/DDBJ databases">
        <title>Draft genome sequence of Pelagicola sp. DSW4-44.</title>
        <authorList>
            <person name="Oh J."/>
        </authorList>
    </citation>
    <scope>NUCLEOTIDE SEQUENCE [LARGE SCALE GENOMIC DNA]</scope>
    <source>
        <strain evidence="2 3">DSW4-44</strain>
    </source>
</reference>
<keyword evidence="3" id="KW-1185">Reference proteome</keyword>
<dbReference type="Proteomes" id="UP000305041">
    <property type="component" value="Unassembled WGS sequence"/>
</dbReference>
<gene>
    <name evidence="2" type="ORF">FEE96_13375</name>
</gene>
<name>A0ABY2UTU6_9RHOB</name>
<dbReference type="RefSeq" id="WP_138163595.1">
    <property type="nucleotide sequence ID" value="NZ_VAUA01000006.1"/>
</dbReference>
<protein>
    <recommendedName>
        <fullName evidence="4">Branched-chain amino acid ABC transporter permease</fullName>
    </recommendedName>
</protein>
<organism evidence="2 3">
    <name type="scientific">Parasedimentitalea maritima</name>
    <dbReference type="NCBI Taxonomy" id="2578117"/>
    <lineage>
        <taxon>Bacteria</taxon>
        <taxon>Pseudomonadati</taxon>
        <taxon>Pseudomonadota</taxon>
        <taxon>Alphaproteobacteria</taxon>
        <taxon>Rhodobacterales</taxon>
        <taxon>Paracoccaceae</taxon>
        <taxon>Parasedimentitalea</taxon>
    </lineage>
</organism>